<comment type="caution">
    <text evidence="1">The sequence shown here is derived from an EMBL/GenBank/DDBJ whole genome shotgun (WGS) entry which is preliminary data.</text>
</comment>
<accession>A0A0F9JAQ2</accession>
<dbReference type="AlphaFoldDB" id="A0A0F9JAQ2"/>
<reference evidence="1" key="1">
    <citation type="journal article" date="2015" name="Nature">
        <title>Complex archaea that bridge the gap between prokaryotes and eukaryotes.</title>
        <authorList>
            <person name="Spang A."/>
            <person name="Saw J.H."/>
            <person name="Jorgensen S.L."/>
            <person name="Zaremba-Niedzwiedzka K."/>
            <person name="Martijn J."/>
            <person name="Lind A.E."/>
            <person name="van Eijk R."/>
            <person name="Schleper C."/>
            <person name="Guy L."/>
            <person name="Ettema T.J."/>
        </authorList>
    </citation>
    <scope>NUCLEOTIDE SEQUENCE</scope>
</reference>
<organism evidence="1">
    <name type="scientific">marine sediment metagenome</name>
    <dbReference type="NCBI Taxonomy" id="412755"/>
    <lineage>
        <taxon>unclassified sequences</taxon>
        <taxon>metagenomes</taxon>
        <taxon>ecological metagenomes</taxon>
    </lineage>
</organism>
<proteinExistence type="predicted"/>
<sequence>MSAAVKISQETQILIEAIGKAIKECGLTDAKFCLNNVMINIGNEGHSGNKTTSVNVEIPPKILKNTDVDIETAMIKEFIGLVEFLPQPRFDSIFRLLIAAAHRESQTDIEAAQWLGINYERYRAYRAKVLPEASV</sequence>
<evidence type="ECO:0000313" key="1">
    <source>
        <dbReference type="EMBL" id="KKM66653.1"/>
    </source>
</evidence>
<protein>
    <submittedName>
        <fullName evidence="1">Uncharacterized protein</fullName>
    </submittedName>
</protein>
<dbReference type="EMBL" id="LAZR01010488">
    <property type="protein sequence ID" value="KKM66653.1"/>
    <property type="molecule type" value="Genomic_DNA"/>
</dbReference>
<name>A0A0F9JAQ2_9ZZZZ</name>
<gene>
    <name evidence="1" type="ORF">LCGC14_1478990</name>
</gene>